<proteinExistence type="predicted"/>
<reference evidence="1 2" key="1">
    <citation type="submission" date="2018-08" db="EMBL/GenBank/DDBJ databases">
        <authorList>
            <person name="Aguilera M."/>
            <person name="Argaez Licea L."/>
            <person name="Bal P."/>
            <person name="Belles-Elsea T."/>
            <person name="Bennett C."/>
            <person name="Blanton K."/>
            <person name="Britt K."/>
            <person name="Busk T."/>
            <person name="Cash C."/>
            <person name="Dang T."/>
            <person name="Dillard A."/>
            <person name="Eickhoff A."/>
            <person name="Gallardo J."/>
            <person name="Gragg C."/>
            <person name="Gunkel S."/>
            <person name="Gutierrez D."/>
            <person name="Hunt A."/>
            <person name="Kohanek J."/>
            <person name="Lachance B."/>
            <person name="Laqui K."/>
            <person name="Lindsey L."/>
            <person name="Nukala N."/>
            <person name="O'Malley M."/>
            <person name="Pena Z."/>
            <person name="Porras F."/>
            <person name="Quiroz D."/>
            <person name="Riggs C."/>
            <person name="Rollins J."/>
            <person name="Vang M."/>
            <person name="Woliver C."/>
            <person name="Yeh Y."/>
            <person name="Valle-Rivera A."/>
            <person name="Gurney S.M.R."/>
            <person name="Garlena R.A."/>
            <person name="Russell D.A."/>
            <person name="Pope W.H."/>
            <person name="Jacobs-Sera D."/>
            <person name="Hatfull G.F."/>
        </authorList>
    </citation>
    <scope>NUCLEOTIDE SEQUENCE [LARGE SCALE GENOMIC DNA]</scope>
</reference>
<dbReference type="Proteomes" id="UP000275242">
    <property type="component" value="Segment"/>
</dbReference>
<dbReference type="GeneID" id="60326044"/>
<accession>A0A386KT70</accession>
<gene>
    <name evidence="1" type="primary">73</name>
    <name evidence="1" type="ORF">SEA_ARCUSANGELUS_73</name>
</gene>
<dbReference type="EMBL" id="MH744415">
    <property type="protein sequence ID" value="AYD87821.1"/>
    <property type="molecule type" value="Genomic_DNA"/>
</dbReference>
<sequence>MTDARRTGGVNNELGEFVAQHQREYSVLGGFDCCTCGWTVHDGSGCATYEEHVEAAWLQTRRALGLDAEIEDRLEVES</sequence>
<protein>
    <submittedName>
        <fullName evidence="1">Uncharacterized protein</fullName>
    </submittedName>
</protein>
<evidence type="ECO:0000313" key="2">
    <source>
        <dbReference type="Proteomes" id="UP000275242"/>
    </source>
</evidence>
<dbReference type="RefSeq" id="YP_009954551.1">
    <property type="nucleotide sequence ID" value="NC_051633.1"/>
</dbReference>
<dbReference type="KEGG" id="vg:60326044"/>
<evidence type="ECO:0000313" key="1">
    <source>
        <dbReference type="EMBL" id="AYD87821.1"/>
    </source>
</evidence>
<name>A0A386KT70_9CAUD</name>
<organism evidence="1 2">
    <name type="scientific">Mycobacterium phage ArcusAngelus</name>
    <dbReference type="NCBI Taxonomy" id="2315613"/>
    <lineage>
        <taxon>Viruses</taxon>
        <taxon>Duplodnaviria</taxon>
        <taxon>Heunggongvirae</taxon>
        <taxon>Uroviricota</taxon>
        <taxon>Caudoviricetes</taxon>
        <taxon>Gracegardnervirinae</taxon>
        <taxon>Cheoctovirus</taxon>
        <taxon>Cheoctovirus arcusangelus</taxon>
    </lineage>
</organism>
<keyword evidence="2" id="KW-1185">Reference proteome</keyword>